<sequence length="88" mass="9469">MAAEDEGNPIGKLRSFSPMASGFGGDVDILRDGCLMMGHMAEEEEEENSGMERDGWVVDGGWWGVWEDSGGKTRGEEESTLMGLGIGK</sequence>
<evidence type="ECO:0000313" key="3">
    <source>
        <dbReference type="Proteomes" id="UP001497516"/>
    </source>
</evidence>
<dbReference type="Proteomes" id="UP001497516">
    <property type="component" value="Chromosome 3"/>
</dbReference>
<proteinExistence type="predicted"/>
<evidence type="ECO:0000256" key="1">
    <source>
        <dbReference type="SAM" id="MobiDB-lite"/>
    </source>
</evidence>
<feature type="region of interest" description="Disordered" evidence="1">
    <location>
        <begin position="67"/>
        <end position="88"/>
    </location>
</feature>
<keyword evidence="3" id="KW-1185">Reference proteome</keyword>
<accession>A0AAV2DME3</accession>
<feature type="region of interest" description="Disordered" evidence="1">
    <location>
        <begin position="1"/>
        <end position="23"/>
    </location>
</feature>
<organism evidence="2 3">
    <name type="scientific">Linum trigynum</name>
    <dbReference type="NCBI Taxonomy" id="586398"/>
    <lineage>
        <taxon>Eukaryota</taxon>
        <taxon>Viridiplantae</taxon>
        <taxon>Streptophyta</taxon>
        <taxon>Embryophyta</taxon>
        <taxon>Tracheophyta</taxon>
        <taxon>Spermatophyta</taxon>
        <taxon>Magnoliopsida</taxon>
        <taxon>eudicotyledons</taxon>
        <taxon>Gunneridae</taxon>
        <taxon>Pentapetalae</taxon>
        <taxon>rosids</taxon>
        <taxon>fabids</taxon>
        <taxon>Malpighiales</taxon>
        <taxon>Linaceae</taxon>
        <taxon>Linum</taxon>
    </lineage>
</organism>
<gene>
    <name evidence="2" type="ORF">LTRI10_LOCUS16253</name>
</gene>
<dbReference type="EMBL" id="OZ034816">
    <property type="protein sequence ID" value="CAL1374383.1"/>
    <property type="molecule type" value="Genomic_DNA"/>
</dbReference>
<name>A0AAV2DME3_9ROSI</name>
<protein>
    <submittedName>
        <fullName evidence="2">Uncharacterized protein</fullName>
    </submittedName>
</protein>
<reference evidence="2 3" key="1">
    <citation type="submission" date="2024-04" db="EMBL/GenBank/DDBJ databases">
        <authorList>
            <person name="Fracassetti M."/>
        </authorList>
    </citation>
    <scope>NUCLEOTIDE SEQUENCE [LARGE SCALE GENOMIC DNA]</scope>
</reference>
<evidence type="ECO:0000313" key="2">
    <source>
        <dbReference type="EMBL" id="CAL1374383.1"/>
    </source>
</evidence>
<dbReference type="AlphaFoldDB" id="A0AAV2DME3"/>